<evidence type="ECO:0000256" key="1">
    <source>
        <dbReference type="SAM" id="MobiDB-lite"/>
    </source>
</evidence>
<dbReference type="EMBL" id="AAIYKG010000038">
    <property type="protein sequence ID" value="ECJ4508458.1"/>
    <property type="molecule type" value="Genomic_DNA"/>
</dbReference>
<sequence>MIFKSIIAVGWSSNPSQQYHDLRAPLVYRAFTFLVKPDSTVGKTEEYHTDDDPVNVTNKLASA</sequence>
<gene>
    <name evidence="2" type="ORF">DNU24_23030</name>
</gene>
<organism evidence="2">
    <name type="scientific">Salmonella enterica subsp. salamae</name>
    <dbReference type="NCBI Taxonomy" id="59202"/>
    <lineage>
        <taxon>Bacteria</taxon>
        <taxon>Pseudomonadati</taxon>
        <taxon>Pseudomonadota</taxon>
        <taxon>Gammaproteobacteria</taxon>
        <taxon>Enterobacterales</taxon>
        <taxon>Enterobacteriaceae</taxon>
        <taxon>Salmonella</taxon>
    </lineage>
</organism>
<proteinExistence type="predicted"/>
<protein>
    <submittedName>
        <fullName evidence="2">Uncharacterized protein</fullName>
    </submittedName>
</protein>
<comment type="caution">
    <text evidence="2">The sequence shown here is derived from an EMBL/GenBank/DDBJ whole genome shotgun (WGS) entry which is preliminary data.</text>
</comment>
<dbReference type="Proteomes" id="UP000839747">
    <property type="component" value="Unassembled WGS sequence"/>
</dbReference>
<evidence type="ECO:0000313" key="2">
    <source>
        <dbReference type="EMBL" id="ECJ4508458.1"/>
    </source>
</evidence>
<feature type="region of interest" description="Disordered" evidence="1">
    <location>
        <begin position="44"/>
        <end position="63"/>
    </location>
</feature>
<name>A0A5Y3XI10_SALER</name>
<accession>A0A5Y3XI10</accession>
<reference evidence="2" key="1">
    <citation type="submission" date="2018-06" db="EMBL/GenBank/DDBJ databases">
        <authorList>
            <person name="Ashton P.M."/>
            <person name="Dallman T."/>
            <person name="Nair S."/>
            <person name="De Pinna E."/>
            <person name="Peters T."/>
            <person name="Grant K."/>
        </authorList>
    </citation>
    <scope>NUCLEOTIDE SEQUENCE [LARGE SCALE GENOMIC DNA]</scope>
    <source>
        <strain evidence="2">318584</strain>
    </source>
</reference>
<dbReference type="AlphaFoldDB" id="A0A5Y3XI10"/>